<keyword evidence="7" id="KW-0547">Nucleotide-binding</keyword>
<evidence type="ECO:0000256" key="11">
    <source>
        <dbReference type="ARBA" id="ARBA00023136"/>
    </source>
</evidence>
<evidence type="ECO:0000313" key="15">
    <source>
        <dbReference type="EMBL" id="GCE31271.1"/>
    </source>
</evidence>
<evidence type="ECO:0000256" key="10">
    <source>
        <dbReference type="ARBA" id="ARBA00023012"/>
    </source>
</evidence>
<dbReference type="SMART" id="SM00304">
    <property type="entry name" value="HAMP"/>
    <property type="match status" value="1"/>
</dbReference>
<dbReference type="Pfam" id="PF02518">
    <property type="entry name" value="HATPase_c"/>
    <property type="match status" value="1"/>
</dbReference>
<feature type="transmembrane region" description="Helical" evidence="12">
    <location>
        <begin position="69"/>
        <end position="90"/>
    </location>
</feature>
<evidence type="ECO:0000256" key="4">
    <source>
        <dbReference type="ARBA" id="ARBA00022475"/>
    </source>
</evidence>
<keyword evidence="12" id="KW-1133">Transmembrane helix</keyword>
<proteinExistence type="predicted"/>
<dbReference type="Pfam" id="PF00672">
    <property type="entry name" value="HAMP"/>
    <property type="match status" value="1"/>
</dbReference>
<dbReference type="InterPro" id="IPR003594">
    <property type="entry name" value="HATPase_dom"/>
</dbReference>
<keyword evidence="6" id="KW-0808">Transferase</keyword>
<evidence type="ECO:0000256" key="8">
    <source>
        <dbReference type="ARBA" id="ARBA00022777"/>
    </source>
</evidence>
<dbReference type="CDD" id="cd00082">
    <property type="entry name" value="HisKA"/>
    <property type="match status" value="1"/>
</dbReference>
<keyword evidence="12" id="KW-0812">Transmembrane</keyword>
<dbReference type="Gene3D" id="6.10.340.10">
    <property type="match status" value="1"/>
</dbReference>
<dbReference type="EMBL" id="BIFT01000002">
    <property type="protein sequence ID" value="GCE31271.1"/>
    <property type="molecule type" value="Genomic_DNA"/>
</dbReference>
<dbReference type="PANTHER" id="PTHR45528:SF1">
    <property type="entry name" value="SENSOR HISTIDINE KINASE CPXA"/>
    <property type="match status" value="1"/>
</dbReference>
<keyword evidence="16" id="KW-1185">Reference proteome</keyword>
<keyword evidence="4" id="KW-1003">Cell membrane</keyword>
<dbReference type="InterPro" id="IPR005467">
    <property type="entry name" value="His_kinase_dom"/>
</dbReference>
<comment type="subcellular location">
    <subcellularLocation>
        <location evidence="2">Cell membrane</location>
        <topology evidence="2">Multi-pass membrane protein</topology>
    </subcellularLocation>
</comment>
<evidence type="ECO:0000256" key="3">
    <source>
        <dbReference type="ARBA" id="ARBA00012438"/>
    </source>
</evidence>
<evidence type="ECO:0000256" key="9">
    <source>
        <dbReference type="ARBA" id="ARBA00022840"/>
    </source>
</evidence>
<dbReference type="PROSITE" id="PS50885">
    <property type="entry name" value="HAMP"/>
    <property type="match status" value="1"/>
</dbReference>
<keyword evidence="5" id="KW-0597">Phosphoprotein</keyword>
<sequence>MGTQDITITQPGGRRPRFVFGRLFIWYVLGILLTTLILTCILELIGVYLVTLSVQSTTIFAHNRPLQALVILLLVTLPFIVLGAAILFFANLLKRNIRQPVDELMQAVEKIRQQDLNFSINYRGRNELGDLCAAFNQLRHELQLSLEREWGKQEEMRTMMAVLSHDLRTPVTIIQGHVESLARIEAGEKRNERLNRYLPVLEANSQRMTRLLNDMLLVVSLEHTSFVLQPEPVWLEEELKRKAHMDTLQATAHEITFVSMYHHLATQRKQVSIDLHRIEQMLDNLFENALRYTPAHGNISLICTHKTDALSFVLRDTGCCIAPEDLPHVF</sequence>
<dbReference type="GO" id="GO:0000155">
    <property type="term" value="F:phosphorelay sensor kinase activity"/>
    <property type="evidence" value="ECO:0007669"/>
    <property type="project" value="InterPro"/>
</dbReference>
<accession>A0A402BIN9</accession>
<dbReference type="Pfam" id="PF00512">
    <property type="entry name" value="HisKA"/>
    <property type="match status" value="1"/>
</dbReference>
<dbReference type="PANTHER" id="PTHR45528">
    <property type="entry name" value="SENSOR HISTIDINE KINASE CPXA"/>
    <property type="match status" value="1"/>
</dbReference>
<dbReference type="GO" id="GO:0005524">
    <property type="term" value="F:ATP binding"/>
    <property type="evidence" value="ECO:0007669"/>
    <property type="project" value="UniProtKB-KW"/>
</dbReference>
<name>A0A402BIN9_9CHLR</name>
<evidence type="ECO:0000259" key="13">
    <source>
        <dbReference type="PROSITE" id="PS50109"/>
    </source>
</evidence>
<evidence type="ECO:0000256" key="1">
    <source>
        <dbReference type="ARBA" id="ARBA00000085"/>
    </source>
</evidence>
<feature type="domain" description="Histidine kinase" evidence="13">
    <location>
        <begin position="162"/>
        <end position="330"/>
    </location>
</feature>
<reference evidence="16" key="1">
    <citation type="submission" date="2018-12" db="EMBL/GenBank/DDBJ databases">
        <title>Tengunoibacter tsumagoiensis gen. nov., sp. nov., Dictyobacter kobayashii sp. nov., D. alpinus sp. nov., and D. joshuensis sp. nov. and description of Dictyobacteraceae fam. nov. within the order Ktedonobacterales isolated from Tengu-no-mugimeshi.</title>
        <authorList>
            <person name="Wang C.M."/>
            <person name="Zheng Y."/>
            <person name="Sakai Y."/>
            <person name="Toyoda A."/>
            <person name="Minakuchi Y."/>
            <person name="Abe K."/>
            <person name="Yokota A."/>
            <person name="Yabe S."/>
        </authorList>
    </citation>
    <scope>NUCLEOTIDE SEQUENCE [LARGE SCALE GENOMIC DNA]</scope>
    <source>
        <strain evidence="16">Uno16</strain>
    </source>
</reference>
<dbReference type="InterPro" id="IPR003661">
    <property type="entry name" value="HisK_dim/P_dom"/>
</dbReference>
<keyword evidence="9" id="KW-0067">ATP-binding</keyword>
<evidence type="ECO:0000256" key="7">
    <source>
        <dbReference type="ARBA" id="ARBA00022741"/>
    </source>
</evidence>
<keyword evidence="11 12" id="KW-0472">Membrane</keyword>
<keyword evidence="8" id="KW-0418">Kinase</keyword>
<dbReference type="PROSITE" id="PS50109">
    <property type="entry name" value="HIS_KIN"/>
    <property type="match status" value="1"/>
</dbReference>
<comment type="caution">
    <text evidence="15">The sequence shown here is derived from an EMBL/GenBank/DDBJ whole genome shotgun (WGS) entry which is preliminary data.</text>
</comment>
<evidence type="ECO:0000256" key="2">
    <source>
        <dbReference type="ARBA" id="ARBA00004651"/>
    </source>
</evidence>
<dbReference type="AlphaFoldDB" id="A0A402BIN9"/>
<dbReference type="SMART" id="SM00388">
    <property type="entry name" value="HisKA"/>
    <property type="match status" value="1"/>
</dbReference>
<dbReference type="GO" id="GO:0005886">
    <property type="term" value="C:plasma membrane"/>
    <property type="evidence" value="ECO:0007669"/>
    <property type="project" value="UniProtKB-SubCell"/>
</dbReference>
<protein>
    <recommendedName>
        <fullName evidence="3">histidine kinase</fullName>
        <ecNumber evidence="3">2.7.13.3</ecNumber>
    </recommendedName>
</protein>
<evidence type="ECO:0000256" key="6">
    <source>
        <dbReference type="ARBA" id="ARBA00022679"/>
    </source>
</evidence>
<evidence type="ECO:0000313" key="16">
    <source>
        <dbReference type="Proteomes" id="UP000287171"/>
    </source>
</evidence>
<gene>
    <name evidence="15" type="ORF">KDA_67550</name>
</gene>
<dbReference type="OrthoDB" id="152466at2"/>
<dbReference type="SUPFAM" id="SSF55874">
    <property type="entry name" value="ATPase domain of HSP90 chaperone/DNA topoisomerase II/histidine kinase"/>
    <property type="match status" value="1"/>
</dbReference>
<evidence type="ECO:0000259" key="14">
    <source>
        <dbReference type="PROSITE" id="PS50885"/>
    </source>
</evidence>
<comment type="catalytic activity">
    <reaction evidence="1">
        <text>ATP + protein L-histidine = ADP + protein N-phospho-L-histidine.</text>
        <dbReference type="EC" id="2.7.13.3"/>
    </reaction>
</comment>
<dbReference type="EC" id="2.7.13.3" evidence="3"/>
<dbReference type="Gene3D" id="3.30.565.10">
    <property type="entry name" value="Histidine kinase-like ATPase, C-terminal domain"/>
    <property type="match status" value="1"/>
</dbReference>
<dbReference type="SUPFAM" id="SSF158472">
    <property type="entry name" value="HAMP domain-like"/>
    <property type="match status" value="1"/>
</dbReference>
<dbReference type="InterPro" id="IPR036890">
    <property type="entry name" value="HATPase_C_sf"/>
</dbReference>
<keyword evidence="10" id="KW-0902">Two-component regulatory system</keyword>
<dbReference type="Proteomes" id="UP000287171">
    <property type="component" value="Unassembled WGS sequence"/>
</dbReference>
<evidence type="ECO:0000256" key="5">
    <source>
        <dbReference type="ARBA" id="ARBA00022553"/>
    </source>
</evidence>
<dbReference type="CDD" id="cd06225">
    <property type="entry name" value="HAMP"/>
    <property type="match status" value="1"/>
</dbReference>
<evidence type="ECO:0000256" key="12">
    <source>
        <dbReference type="SAM" id="Phobius"/>
    </source>
</evidence>
<dbReference type="InterPro" id="IPR003660">
    <property type="entry name" value="HAMP_dom"/>
</dbReference>
<feature type="transmembrane region" description="Helical" evidence="12">
    <location>
        <begin position="24"/>
        <end position="49"/>
    </location>
</feature>
<organism evidence="15 16">
    <name type="scientific">Dictyobacter alpinus</name>
    <dbReference type="NCBI Taxonomy" id="2014873"/>
    <lineage>
        <taxon>Bacteria</taxon>
        <taxon>Bacillati</taxon>
        <taxon>Chloroflexota</taxon>
        <taxon>Ktedonobacteria</taxon>
        <taxon>Ktedonobacterales</taxon>
        <taxon>Dictyobacteraceae</taxon>
        <taxon>Dictyobacter</taxon>
    </lineage>
</organism>
<dbReference type="InterPro" id="IPR050398">
    <property type="entry name" value="HssS/ArlS-like"/>
</dbReference>
<feature type="domain" description="HAMP" evidence="14">
    <location>
        <begin position="95"/>
        <end position="147"/>
    </location>
</feature>
<dbReference type="Gene3D" id="1.10.287.130">
    <property type="match status" value="1"/>
</dbReference>